<dbReference type="InterPro" id="IPR002811">
    <property type="entry name" value="Asp_DH"/>
</dbReference>
<feature type="domain" description="Aspartate dehydrogenase" evidence="2">
    <location>
        <begin position="229"/>
        <end position="292"/>
    </location>
</feature>
<feature type="domain" description="Aspartate/homoserine dehydrogenase NAD-binding" evidence="3">
    <location>
        <begin position="12"/>
        <end position="111"/>
    </location>
</feature>
<reference evidence="4 5" key="1">
    <citation type="submission" date="2020-04" db="EMBL/GenBank/DDBJ databases">
        <title>Perkinsus chesapeaki whole genome sequence.</title>
        <authorList>
            <person name="Bogema D.R."/>
        </authorList>
    </citation>
    <scope>NUCLEOTIDE SEQUENCE [LARGE SCALE GENOMIC DNA]</scope>
    <source>
        <strain evidence="4">ATCC PRA-425</strain>
    </source>
</reference>
<evidence type="ECO:0000313" key="4">
    <source>
        <dbReference type="EMBL" id="KAF4672939.1"/>
    </source>
</evidence>
<evidence type="ECO:0000256" key="1">
    <source>
        <dbReference type="ARBA" id="ARBA00020169"/>
    </source>
</evidence>
<dbReference type="Proteomes" id="UP000591131">
    <property type="component" value="Unassembled WGS sequence"/>
</dbReference>
<dbReference type="GO" id="GO:0033735">
    <property type="term" value="F:aspartate dehydrogenase [NAD(P)+] activity"/>
    <property type="evidence" value="ECO:0007669"/>
    <property type="project" value="InterPro"/>
</dbReference>
<keyword evidence="5" id="KW-1185">Reference proteome</keyword>
<accession>A0A7J6MMV5</accession>
<sequence length="313" mass="33992">MEHRRFLVEEIRNSSELELAFVWNRSLSTVEEAVQDGRVPADCVLKDLADFSQKKPDLVAEVCHPDVAKQWCSTVLAEADMYVGSPTAFADEGFTESVRTATVKSGHSVYVSVGALWGAEDIRRMDAKGALRGLTVTMKKHPDSLKLVGPLKERMTTLLENHRGEDGDLVVYEGDVRTLCPLAPNNVNTMACAADYETYALPTAPKPLGNGVILCTVYSVVRLWHPDLEIAAPSLGFSGVKARLVANPALTDRHIVVVDLDGPWDETLGCAFKVHTERSNPAAVGAVTGKQTYNAFFTSLMNAKGKPAGIHLS</sequence>
<evidence type="ECO:0000259" key="3">
    <source>
        <dbReference type="Pfam" id="PF03447"/>
    </source>
</evidence>
<dbReference type="EMBL" id="JAAPAO010000095">
    <property type="protein sequence ID" value="KAF4672939.1"/>
    <property type="molecule type" value="Genomic_DNA"/>
</dbReference>
<dbReference type="SUPFAM" id="SSF55347">
    <property type="entry name" value="Glyceraldehyde-3-phosphate dehydrogenase-like, C-terminal domain"/>
    <property type="match status" value="1"/>
</dbReference>
<evidence type="ECO:0000313" key="5">
    <source>
        <dbReference type="Proteomes" id="UP000591131"/>
    </source>
</evidence>
<dbReference type="Pfam" id="PF01958">
    <property type="entry name" value="Asp_DH_C"/>
    <property type="match status" value="1"/>
</dbReference>
<dbReference type="GO" id="GO:0009435">
    <property type="term" value="P:NAD+ biosynthetic process"/>
    <property type="evidence" value="ECO:0007669"/>
    <property type="project" value="InterPro"/>
</dbReference>
<dbReference type="InterPro" id="IPR005106">
    <property type="entry name" value="Asp/hSer_DH_NAD-bd"/>
</dbReference>
<dbReference type="Pfam" id="PF03447">
    <property type="entry name" value="NAD_binding_3"/>
    <property type="match status" value="1"/>
</dbReference>
<dbReference type="Gene3D" id="3.40.50.720">
    <property type="entry name" value="NAD(P)-binding Rossmann-like Domain"/>
    <property type="match status" value="1"/>
</dbReference>
<protein>
    <recommendedName>
        <fullName evidence="1">Aspartate dehydrogenase domain-containing protein</fullName>
    </recommendedName>
</protein>
<dbReference type="PANTHER" id="PTHR31873">
    <property type="entry name" value="L-ASPARTATE DEHYDROGENASE-RELATED"/>
    <property type="match status" value="1"/>
</dbReference>
<name>A0A7J6MMV5_PERCH</name>
<dbReference type="OrthoDB" id="4310724at2759"/>
<proteinExistence type="predicted"/>
<gene>
    <name evidence="4" type="ORF">FOL47_011209</name>
</gene>
<dbReference type="AlphaFoldDB" id="A0A7J6MMV5"/>
<organism evidence="4 5">
    <name type="scientific">Perkinsus chesapeaki</name>
    <name type="common">Clam parasite</name>
    <name type="synonym">Perkinsus andrewsi</name>
    <dbReference type="NCBI Taxonomy" id="330153"/>
    <lineage>
        <taxon>Eukaryota</taxon>
        <taxon>Sar</taxon>
        <taxon>Alveolata</taxon>
        <taxon>Perkinsozoa</taxon>
        <taxon>Perkinsea</taxon>
        <taxon>Perkinsida</taxon>
        <taxon>Perkinsidae</taxon>
        <taxon>Perkinsus</taxon>
    </lineage>
</organism>
<evidence type="ECO:0000259" key="2">
    <source>
        <dbReference type="Pfam" id="PF01958"/>
    </source>
</evidence>
<dbReference type="GO" id="GO:0050661">
    <property type="term" value="F:NADP binding"/>
    <property type="evidence" value="ECO:0007669"/>
    <property type="project" value="InterPro"/>
</dbReference>
<comment type="caution">
    <text evidence="4">The sequence shown here is derived from an EMBL/GenBank/DDBJ whole genome shotgun (WGS) entry which is preliminary data.</text>
</comment>
<dbReference type="PANTHER" id="PTHR31873:SF6">
    <property type="entry name" value="ASPARTATE DEHYDROGENASE DOMAIN-CONTAINING PROTEIN"/>
    <property type="match status" value="1"/>
</dbReference>